<comment type="caution">
    <text evidence="1">The sequence shown here is derived from an EMBL/GenBank/DDBJ whole genome shotgun (WGS) entry which is preliminary data.</text>
</comment>
<name>A0A6G4XB35_9ACTN</name>
<accession>A0A6G4XB35</accession>
<evidence type="ECO:0000313" key="1">
    <source>
        <dbReference type="EMBL" id="NGO74766.1"/>
    </source>
</evidence>
<dbReference type="EMBL" id="JAAKZW010000005">
    <property type="protein sequence ID" value="NGO74766.1"/>
    <property type="molecule type" value="Genomic_DNA"/>
</dbReference>
<dbReference type="AlphaFoldDB" id="A0A6G4XB35"/>
<dbReference type="InterPro" id="IPR050490">
    <property type="entry name" value="Bact_solute-bd_prot1"/>
</dbReference>
<dbReference type="PANTHER" id="PTHR43649">
    <property type="entry name" value="ARABINOSE-BINDING PROTEIN-RELATED"/>
    <property type="match status" value="1"/>
</dbReference>
<reference evidence="1 2" key="1">
    <citation type="submission" date="2020-02" db="EMBL/GenBank/DDBJ databases">
        <title>Whole-genome analyses of novel actinobacteria.</title>
        <authorList>
            <person name="Sahin N."/>
            <person name="Tokatli A."/>
        </authorList>
    </citation>
    <scope>NUCLEOTIDE SEQUENCE [LARGE SCALE GENOMIC DNA]</scope>
    <source>
        <strain evidence="1 2">YC504</strain>
    </source>
</reference>
<dbReference type="SUPFAM" id="SSF53850">
    <property type="entry name" value="Periplasmic binding protein-like II"/>
    <property type="match status" value="1"/>
</dbReference>
<evidence type="ECO:0000313" key="2">
    <source>
        <dbReference type="Proteomes" id="UP000481109"/>
    </source>
</evidence>
<dbReference type="Gene3D" id="3.40.190.10">
    <property type="entry name" value="Periplasmic binding protein-like II"/>
    <property type="match status" value="1"/>
</dbReference>
<proteinExistence type="predicted"/>
<gene>
    <name evidence="1" type="ORF">G6045_03550</name>
</gene>
<dbReference type="Proteomes" id="UP000481109">
    <property type="component" value="Unassembled WGS sequence"/>
</dbReference>
<dbReference type="PROSITE" id="PS51257">
    <property type="entry name" value="PROKAR_LIPOPROTEIN"/>
    <property type="match status" value="1"/>
</dbReference>
<dbReference type="InterPro" id="IPR006311">
    <property type="entry name" value="TAT_signal"/>
</dbReference>
<organism evidence="1 2">
    <name type="scientific">Streptomyces mesophilus</name>
    <dbReference type="NCBI Taxonomy" id="1775132"/>
    <lineage>
        <taxon>Bacteria</taxon>
        <taxon>Bacillati</taxon>
        <taxon>Actinomycetota</taxon>
        <taxon>Actinomycetes</taxon>
        <taxon>Kitasatosporales</taxon>
        <taxon>Streptomycetaceae</taxon>
        <taxon>Streptomyces</taxon>
    </lineage>
</organism>
<dbReference type="InterPro" id="IPR006059">
    <property type="entry name" value="SBP"/>
</dbReference>
<dbReference type="Pfam" id="PF13416">
    <property type="entry name" value="SBP_bac_8"/>
    <property type="match status" value="1"/>
</dbReference>
<sequence>MSSGVSRRSVLQAAGIGTALGATGFSLTGCSSSGSSGQNKIGSEGKELAPFPAYVPWTKGPAADLPGTEEGVQAAYLKYPAEPADALAEKPGDGSKVTIWISSWNSSPLPRGRNKFWQAAEKALGVELDVTVVPAMEYSKKLAALMASGEMPDIMQLVATPNEAQFVPAKCQDLSEFIAGDAVKKYPYLANIPTYAWKSSGRYAGKIYGIPVERPLAGHGHIVNKAKFKEAGLLVPEIGGIGVDEFTQGLEQLSQKGKAALGAQKDGGFGFNAWMPAFGTPNVWSVKDGAFVNYIETDEFLAGLEQMVKWQGKRVYRRDALAIDGLQEKTEFLGQKVFSKVNSPIDFKGNVIEAKGRFEIDYALPFKPSNGATPVHWLGGGIYGSGQTVLKKAPKARIEMLLRVLDALGAPFGTKEWELFNYGVEGTHFTRGKDGGPVPAELAVSGGDGPNILPLYYLSAAPSPLYYPDQPTAVKAQHAWQSQVVPIGVKSAHLGLRTDAWASAEEALNRLREDAIKDVVTGRKKLSDWPSIVKNHMNKGGKQAAEQLAKEYAAAQKA</sequence>
<keyword evidence="2" id="KW-1185">Reference proteome</keyword>
<dbReference type="RefSeq" id="WP_165330281.1">
    <property type="nucleotide sequence ID" value="NZ_JAAKZW010000005.1"/>
</dbReference>
<protein>
    <submittedName>
        <fullName evidence="1">Extracellular solute-binding protein</fullName>
    </submittedName>
</protein>
<dbReference type="PROSITE" id="PS51318">
    <property type="entry name" value="TAT"/>
    <property type="match status" value="1"/>
</dbReference>
<dbReference type="PANTHER" id="PTHR43649:SF12">
    <property type="entry name" value="DIACETYLCHITOBIOSE BINDING PROTEIN DASA"/>
    <property type="match status" value="1"/>
</dbReference>